<dbReference type="Proteomes" id="UP000298284">
    <property type="component" value="Unassembled WGS sequence"/>
</dbReference>
<dbReference type="AlphaFoldDB" id="A0A4Z0MMM6"/>
<dbReference type="EMBL" id="SRKZ01000003">
    <property type="protein sequence ID" value="TGD80497.1"/>
    <property type="molecule type" value="Genomic_DNA"/>
</dbReference>
<keyword evidence="1" id="KW-0436">Ligase</keyword>
<keyword evidence="2" id="KW-1185">Reference proteome</keyword>
<name>A0A4Z0MMM6_9BACT</name>
<accession>A0A4Z0MMM6</accession>
<comment type="caution">
    <text evidence="1">The sequence shown here is derived from an EMBL/GenBank/DDBJ whole genome shotgun (WGS) entry which is preliminary data.</text>
</comment>
<evidence type="ECO:0000313" key="2">
    <source>
        <dbReference type="Proteomes" id="UP000298284"/>
    </source>
</evidence>
<dbReference type="Gene3D" id="3.90.1140.10">
    <property type="entry name" value="Cyclic phosphodiesterase"/>
    <property type="match status" value="1"/>
</dbReference>
<dbReference type="GO" id="GO:0016874">
    <property type="term" value="F:ligase activity"/>
    <property type="evidence" value="ECO:0007669"/>
    <property type="project" value="UniProtKB-KW"/>
</dbReference>
<organism evidence="1 2">
    <name type="scientific">Hymenobacter wooponensis</name>
    <dbReference type="NCBI Taxonomy" id="1525360"/>
    <lineage>
        <taxon>Bacteria</taxon>
        <taxon>Pseudomonadati</taxon>
        <taxon>Bacteroidota</taxon>
        <taxon>Cytophagia</taxon>
        <taxon>Cytophagales</taxon>
        <taxon>Hymenobacteraceae</taxon>
        <taxon>Hymenobacter</taxon>
    </lineage>
</organism>
<dbReference type="RefSeq" id="WP_135530645.1">
    <property type="nucleotide sequence ID" value="NZ_SRKZ01000003.1"/>
</dbReference>
<dbReference type="PANTHER" id="PTHR40037">
    <property type="entry name" value="PHOSPHOESTERASE YJCG-RELATED"/>
    <property type="match status" value="1"/>
</dbReference>
<sequence length="177" mass="20178">MNLYLVAVLPPEPVLGQVWALKQEVHVRTGSRNAVRLPPHITLIPPTRQPNEFEAEAAAALEEFARSRSAITVGLRNFSWFGKRTLFVQVVNAEPLLELHAALQAWCAHRLPTIQPENRPFTPHMTLATRDLPPSEVPKLQQEFNQREYAATFEIKALQLFRHSGQQWEKIGEFTLN</sequence>
<dbReference type="InterPro" id="IPR009097">
    <property type="entry name" value="Cyclic_Pdiesterase"/>
</dbReference>
<reference evidence="1 2" key="1">
    <citation type="submission" date="2019-04" db="EMBL/GenBank/DDBJ databases">
        <authorList>
            <person name="Feng G."/>
            <person name="Zhang J."/>
            <person name="Zhu H."/>
        </authorList>
    </citation>
    <scope>NUCLEOTIDE SEQUENCE [LARGE SCALE GENOMIC DNA]</scope>
    <source>
        <strain evidence="1 2">JCM 19491</strain>
    </source>
</reference>
<proteinExistence type="predicted"/>
<gene>
    <name evidence="1" type="ORF">EU557_11730</name>
</gene>
<dbReference type="SUPFAM" id="SSF55144">
    <property type="entry name" value="LigT-like"/>
    <property type="match status" value="1"/>
</dbReference>
<dbReference type="Pfam" id="PF13563">
    <property type="entry name" value="2_5_RNA_ligase2"/>
    <property type="match status" value="1"/>
</dbReference>
<protein>
    <submittedName>
        <fullName evidence="1">2'-5' RNA ligase family protein</fullName>
    </submittedName>
</protein>
<dbReference type="PANTHER" id="PTHR40037:SF1">
    <property type="entry name" value="PHOSPHOESTERASE SAOUHSC_00951-RELATED"/>
    <property type="match status" value="1"/>
</dbReference>
<dbReference type="InterPro" id="IPR050580">
    <property type="entry name" value="2H_phosphoesterase_YjcG-like"/>
</dbReference>
<evidence type="ECO:0000313" key="1">
    <source>
        <dbReference type="EMBL" id="TGD80497.1"/>
    </source>
</evidence>
<dbReference type="OrthoDB" id="1951600at2"/>